<feature type="short sequence motif" description="HGGXW" evidence="3">
    <location>
        <begin position="84"/>
        <end position="88"/>
    </location>
</feature>
<dbReference type="GO" id="GO:0034354">
    <property type="term" value="P:'de novo' NAD+ biosynthetic process from L-tryptophan"/>
    <property type="evidence" value="ECO:0007669"/>
    <property type="project" value="UniProtKB-UniRule"/>
</dbReference>
<dbReference type="Gene3D" id="3.40.50.1820">
    <property type="entry name" value="alpha/beta hydrolase"/>
    <property type="match status" value="1"/>
</dbReference>
<reference evidence="4" key="1">
    <citation type="journal article" date="2023" name="Mol. Phylogenet. Evol.">
        <title>Genome-scale phylogeny and comparative genomics of the fungal order Sordariales.</title>
        <authorList>
            <person name="Hensen N."/>
            <person name="Bonometti L."/>
            <person name="Westerberg I."/>
            <person name="Brannstrom I.O."/>
            <person name="Guillou S."/>
            <person name="Cros-Aarteil S."/>
            <person name="Calhoun S."/>
            <person name="Haridas S."/>
            <person name="Kuo A."/>
            <person name="Mondo S."/>
            <person name="Pangilinan J."/>
            <person name="Riley R."/>
            <person name="LaButti K."/>
            <person name="Andreopoulos B."/>
            <person name="Lipzen A."/>
            <person name="Chen C."/>
            <person name="Yan M."/>
            <person name="Daum C."/>
            <person name="Ng V."/>
            <person name="Clum A."/>
            <person name="Steindorff A."/>
            <person name="Ohm R.A."/>
            <person name="Martin F."/>
            <person name="Silar P."/>
            <person name="Natvig D.O."/>
            <person name="Lalanne C."/>
            <person name="Gautier V."/>
            <person name="Ament-Velasquez S.L."/>
            <person name="Kruys A."/>
            <person name="Hutchinson M.I."/>
            <person name="Powell A.J."/>
            <person name="Barry K."/>
            <person name="Miller A.N."/>
            <person name="Grigoriev I.V."/>
            <person name="Debuchy R."/>
            <person name="Gladieux P."/>
            <person name="Hiltunen Thoren M."/>
            <person name="Johannesson H."/>
        </authorList>
    </citation>
    <scope>NUCLEOTIDE SEQUENCE</scope>
    <source>
        <strain evidence="4">CBS 731.68</strain>
    </source>
</reference>
<evidence type="ECO:0000256" key="2">
    <source>
        <dbReference type="ARBA" id="ARBA00023079"/>
    </source>
</evidence>
<dbReference type="GO" id="GO:0004061">
    <property type="term" value="F:arylformamidase activity"/>
    <property type="evidence" value="ECO:0007669"/>
    <property type="project" value="UniProtKB-UniRule"/>
</dbReference>
<evidence type="ECO:0000313" key="4">
    <source>
        <dbReference type="EMBL" id="KAK4120007.1"/>
    </source>
</evidence>
<organism evidence="4 5">
    <name type="scientific">Parathielavia appendiculata</name>
    <dbReference type="NCBI Taxonomy" id="2587402"/>
    <lineage>
        <taxon>Eukaryota</taxon>
        <taxon>Fungi</taxon>
        <taxon>Dikarya</taxon>
        <taxon>Ascomycota</taxon>
        <taxon>Pezizomycotina</taxon>
        <taxon>Sordariomycetes</taxon>
        <taxon>Sordariomycetidae</taxon>
        <taxon>Sordariales</taxon>
        <taxon>Chaetomiaceae</taxon>
        <taxon>Parathielavia</taxon>
    </lineage>
</organism>
<feature type="active site" evidence="3">
    <location>
        <position position="339"/>
    </location>
</feature>
<protein>
    <recommendedName>
        <fullName evidence="3">Kynurenine formamidase</fullName>
        <shortName evidence="3">KFA</shortName>
        <shortName evidence="3">KFase</shortName>
        <ecNumber evidence="3">3.5.1.9</ecNumber>
    </recommendedName>
    <alternativeName>
        <fullName evidence="3">Arylformamidase</fullName>
    </alternativeName>
    <alternativeName>
        <fullName evidence="3">N-formylkynurenine formamidase</fullName>
        <shortName evidence="3">FKF</shortName>
    </alternativeName>
</protein>
<dbReference type="EMBL" id="MU853242">
    <property type="protein sequence ID" value="KAK4120007.1"/>
    <property type="molecule type" value="Genomic_DNA"/>
</dbReference>
<dbReference type="EC" id="3.5.1.9" evidence="3"/>
<evidence type="ECO:0000256" key="1">
    <source>
        <dbReference type="ARBA" id="ARBA00022801"/>
    </source>
</evidence>
<comment type="subunit">
    <text evidence="3">Homodimer.</text>
</comment>
<sequence length="363" mass="38830">MDSHEDNADWGAWASVPWNPVTDSPTSTAETLGWHKSGVPYVPRGQAVALQTLDVWIPAAGITTNPLEPSYLPSLPGTWIVYIHGGAWRDPFITSASFTSAATNLLRRVTTTATTTQSTQSKPSAARIAGLISLNYRLSPHPSHPCPAPDLPSRQARHPDHIADVLTALAFLNRLGILPSDSDSPWILAGHSCGATLAFQSVMAPARWGLAQVSNPTKPRAIVGFNGLYDLAGFIAEPPAAHAHLREGYREFVSGAFGADDEGVWRAVCPATAGEGWVGEWIGGSGGGARGRRRPEAVLVQSWEDSLVPYEQLEAMRGRLEGEGKGVVDVRVVEAGGDHNDIWSEGIRMGEILWEVVEALSVA</sequence>
<dbReference type="GeneID" id="87830524"/>
<feature type="active site" description="Nucleophile" evidence="3">
    <location>
        <position position="192"/>
    </location>
</feature>
<evidence type="ECO:0000256" key="3">
    <source>
        <dbReference type="HAMAP-Rule" id="MF_03014"/>
    </source>
</evidence>
<dbReference type="InterPro" id="IPR050300">
    <property type="entry name" value="GDXG_lipolytic_enzyme"/>
</dbReference>
<dbReference type="HAMAP" id="MF_03014">
    <property type="entry name" value="KFase"/>
    <property type="match status" value="1"/>
</dbReference>
<dbReference type="Proteomes" id="UP001302602">
    <property type="component" value="Unassembled WGS sequence"/>
</dbReference>
<accession>A0AAN6Z023</accession>
<comment type="function">
    <text evidence="3">Catalyzes the hydrolysis of N-formyl-L-kynurenine to L-kynurenine, the second step in the kynurenine pathway of tryptophan degradation. Kynurenine may be further oxidized to nicotinic acid, NAD(H) and NADP(H). Required for elimination of toxic metabolites.</text>
</comment>
<dbReference type="GO" id="GO:0019441">
    <property type="term" value="P:L-tryptophan catabolic process to kynurenine"/>
    <property type="evidence" value="ECO:0007669"/>
    <property type="project" value="UniProtKB-UniRule"/>
</dbReference>
<keyword evidence="1 3" id="KW-0378">Hydrolase</keyword>
<comment type="similarity">
    <text evidence="3">Belongs to the kynurenine formamidase family.</text>
</comment>
<proteinExistence type="inferred from homology"/>
<evidence type="ECO:0000313" key="5">
    <source>
        <dbReference type="Proteomes" id="UP001302602"/>
    </source>
</evidence>
<keyword evidence="5" id="KW-1185">Reference proteome</keyword>
<comment type="caution">
    <text evidence="4">The sequence shown here is derived from an EMBL/GenBank/DDBJ whole genome shotgun (WGS) entry which is preliminary data.</text>
</comment>
<comment type="domain">
    <text evidence="3">The main chain amide nitrogen atoms of the second glycine and its adjacent residue in the HGGXW motif define the oxyanion hole, and stabilize the oxyanion that forms during the nucleophilic attack by the catalytic serine during substrate cleavage.</text>
</comment>
<dbReference type="InterPro" id="IPR027519">
    <property type="entry name" value="KFase_ver/fungi-typ"/>
</dbReference>
<keyword evidence="2 3" id="KW-0823">Tryptophan catabolism</keyword>
<dbReference type="AlphaFoldDB" id="A0AAN6Z023"/>
<name>A0AAN6Z023_9PEZI</name>
<dbReference type="PANTHER" id="PTHR48081">
    <property type="entry name" value="AB HYDROLASE SUPERFAMILY PROTEIN C4A8.06C"/>
    <property type="match status" value="1"/>
</dbReference>
<feature type="active site" evidence="3">
    <location>
        <position position="305"/>
    </location>
</feature>
<dbReference type="RefSeq" id="XP_062643779.1">
    <property type="nucleotide sequence ID" value="XM_062793755.1"/>
</dbReference>
<gene>
    <name evidence="4" type="ORF">N657DRAFT_649581</name>
</gene>
<reference evidence="4" key="2">
    <citation type="submission" date="2023-05" db="EMBL/GenBank/DDBJ databases">
        <authorList>
            <consortium name="Lawrence Berkeley National Laboratory"/>
            <person name="Steindorff A."/>
            <person name="Hensen N."/>
            <person name="Bonometti L."/>
            <person name="Westerberg I."/>
            <person name="Brannstrom I.O."/>
            <person name="Guillou S."/>
            <person name="Cros-Aarteil S."/>
            <person name="Calhoun S."/>
            <person name="Haridas S."/>
            <person name="Kuo A."/>
            <person name="Mondo S."/>
            <person name="Pangilinan J."/>
            <person name="Riley R."/>
            <person name="Labutti K."/>
            <person name="Andreopoulos B."/>
            <person name="Lipzen A."/>
            <person name="Chen C."/>
            <person name="Yanf M."/>
            <person name="Daum C."/>
            <person name="Ng V."/>
            <person name="Clum A."/>
            <person name="Ohm R."/>
            <person name="Martin F."/>
            <person name="Silar P."/>
            <person name="Natvig D."/>
            <person name="Lalanne C."/>
            <person name="Gautier V."/>
            <person name="Ament-Velasquez S.L."/>
            <person name="Kruys A."/>
            <person name="Hutchinson M.I."/>
            <person name="Powell A.J."/>
            <person name="Barry K."/>
            <person name="Miller A.N."/>
            <person name="Grigoriev I.V."/>
            <person name="Debuchy R."/>
            <person name="Gladieux P."/>
            <person name="Thoren M.H."/>
            <person name="Johannesson H."/>
        </authorList>
    </citation>
    <scope>NUCLEOTIDE SEQUENCE</scope>
    <source>
        <strain evidence="4">CBS 731.68</strain>
    </source>
</reference>
<dbReference type="SUPFAM" id="SSF53474">
    <property type="entry name" value="alpha/beta-Hydrolases"/>
    <property type="match status" value="1"/>
</dbReference>
<comment type="catalytic activity">
    <reaction evidence="3">
        <text>N-formyl-L-kynurenine + H2O = L-kynurenine + formate + H(+)</text>
        <dbReference type="Rhea" id="RHEA:13009"/>
        <dbReference type="ChEBI" id="CHEBI:15377"/>
        <dbReference type="ChEBI" id="CHEBI:15378"/>
        <dbReference type="ChEBI" id="CHEBI:15740"/>
        <dbReference type="ChEBI" id="CHEBI:57959"/>
        <dbReference type="ChEBI" id="CHEBI:58629"/>
        <dbReference type="EC" id="3.5.1.9"/>
    </reaction>
</comment>
<dbReference type="InterPro" id="IPR029058">
    <property type="entry name" value="AB_hydrolase_fold"/>
</dbReference>
<dbReference type="PANTHER" id="PTHR48081:SF33">
    <property type="entry name" value="KYNURENINE FORMAMIDASE"/>
    <property type="match status" value="1"/>
</dbReference>
<comment type="pathway">
    <text evidence="3">Amino-acid degradation; L-tryptophan degradation via kynurenine pathway; L-kynurenine from L-tryptophan: step 2/2.</text>
</comment>